<dbReference type="PANTHER" id="PTHR12110">
    <property type="entry name" value="HYDROXYPYRUVATE ISOMERASE"/>
    <property type="match status" value="1"/>
</dbReference>
<dbReference type="PANTHER" id="PTHR12110:SF41">
    <property type="entry name" value="INOSOSE DEHYDRATASE"/>
    <property type="match status" value="1"/>
</dbReference>
<protein>
    <submittedName>
        <fullName evidence="2">Sugar phosphate isomerase/epimerase</fullName>
    </submittedName>
</protein>
<organism evidence="2 3">
    <name type="scientific">Pedobacter cryoconitis</name>
    <dbReference type="NCBI Taxonomy" id="188932"/>
    <lineage>
        <taxon>Bacteria</taxon>
        <taxon>Pseudomonadati</taxon>
        <taxon>Bacteroidota</taxon>
        <taxon>Sphingobacteriia</taxon>
        <taxon>Sphingobacteriales</taxon>
        <taxon>Sphingobacteriaceae</taxon>
        <taxon>Pedobacter</taxon>
    </lineage>
</organism>
<accession>A0A327T6U9</accession>
<dbReference type="InterPro" id="IPR050312">
    <property type="entry name" value="IolE/XylAMocC-like"/>
</dbReference>
<proteinExistence type="predicted"/>
<dbReference type="RefSeq" id="WP_111632037.1">
    <property type="nucleotide sequence ID" value="NZ_QLLR01000001.1"/>
</dbReference>
<dbReference type="GO" id="GO:0016853">
    <property type="term" value="F:isomerase activity"/>
    <property type="evidence" value="ECO:0007669"/>
    <property type="project" value="UniProtKB-KW"/>
</dbReference>
<dbReference type="AlphaFoldDB" id="A0A327T6U9"/>
<dbReference type="Gene3D" id="3.20.20.150">
    <property type="entry name" value="Divalent-metal-dependent TIM barrel enzymes"/>
    <property type="match status" value="1"/>
</dbReference>
<dbReference type="SUPFAM" id="SSF51658">
    <property type="entry name" value="Xylose isomerase-like"/>
    <property type="match status" value="1"/>
</dbReference>
<gene>
    <name evidence="2" type="ORF">LY11_00396</name>
</gene>
<evidence type="ECO:0000259" key="1">
    <source>
        <dbReference type="Pfam" id="PF01261"/>
    </source>
</evidence>
<evidence type="ECO:0000313" key="2">
    <source>
        <dbReference type="EMBL" id="RAJ37320.1"/>
    </source>
</evidence>
<dbReference type="InterPro" id="IPR013022">
    <property type="entry name" value="Xyl_isomerase-like_TIM-brl"/>
</dbReference>
<dbReference type="Pfam" id="PF01261">
    <property type="entry name" value="AP_endonuc_2"/>
    <property type="match status" value="1"/>
</dbReference>
<reference evidence="2 3" key="1">
    <citation type="submission" date="2018-06" db="EMBL/GenBank/DDBJ databases">
        <title>Genomic Encyclopedia of Archaeal and Bacterial Type Strains, Phase II (KMG-II): from individual species to whole genera.</title>
        <authorList>
            <person name="Goeker M."/>
        </authorList>
    </citation>
    <scope>NUCLEOTIDE SEQUENCE [LARGE SCALE GENOMIC DNA]</scope>
    <source>
        <strain evidence="2 3">DSM 14825</strain>
    </source>
</reference>
<dbReference type="OrthoDB" id="9798407at2"/>
<dbReference type="EMBL" id="QLLR01000001">
    <property type="protein sequence ID" value="RAJ37320.1"/>
    <property type="molecule type" value="Genomic_DNA"/>
</dbReference>
<name>A0A327T6U9_9SPHI</name>
<dbReference type="InterPro" id="IPR036237">
    <property type="entry name" value="Xyl_isomerase-like_sf"/>
</dbReference>
<feature type="domain" description="Xylose isomerase-like TIM barrel" evidence="1">
    <location>
        <begin position="52"/>
        <end position="285"/>
    </location>
</feature>
<sequence length="291" mass="33148">MFKSQKKLSGILLIVILFFTGIAASNAQKRKDVGLQLYSLRELISKDVQGTLQKVSTAGYTQVELYGFSIKDQFWGLKPAELKKILDENHLKPISGHFNMTPYFKTGEQAELKAAIDAAKILGLKYVTIPWLNPDVRTSAADYRTMAKRLNYAGQLCKNAGLKLAYHNHDFEFIKYGNETGMDILLKNTDKKLVNFEMDIYWVIRSGIQPYTLFKANPGRFVMWHIKDMDKSDPALNAEVGSGSINYKDIFKHAKLSGMKYFFVEHETNYKPDMIGSVTQSCKFIKDEILK</sequence>
<comment type="caution">
    <text evidence="2">The sequence shown here is derived from an EMBL/GenBank/DDBJ whole genome shotgun (WGS) entry which is preliminary data.</text>
</comment>
<dbReference type="Proteomes" id="UP000249754">
    <property type="component" value="Unassembled WGS sequence"/>
</dbReference>
<evidence type="ECO:0000313" key="3">
    <source>
        <dbReference type="Proteomes" id="UP000249754"/>
    </source>
</evidence>
<keyword evidence="2" id="KW-0413">Isomerase</keyword>